<keyword evidence="2" id="KW-1185">Reference proteome</keyword>
<comment type="caution">
    <text evidence="1">The sequence shown here is derived from an EMBL/GenBank/DDBJ whole genome shotgun (WGS) entry which is preliminary data.</text>
</comment>
<protein>
    <submittedName>
        <fullName evidence="1">Uncharacterized protein</fullName>
    </submittedName>
</protein>
<proteinExistence type="predicted"/>
<evidence type="ECO:0000313" key="2">
    <source>
        <dbReference type="Proteomes" id="UP001497700"/>
    </source>
</evidence>
<dbReference type="EMBL" id="MU393495">
    <property type="protein sequence ID" value="KAI4863909.1"/>
    <property type="molecule type" value="Genomic_DNA"/>
</dbReference>
<gene>
    <name evidence="1" type="ORF">F4820DRAFT_425497</name>
</gene>
<organism evidence="1 2">
    <name type="scientific">Hypoxylon rubiginosum</name>
    <dbReference type="NCBI Taxonomy" id="110542"/>
    <lineage>
        <taxon>Eukaryota</taxon>
        <taxon>Fungi</taxon>
        <taxon>Dikarya</taxon>
        <taxon>Ascomycota</taxon>
        <taxon>Pezizomycotina</taxon>
        <taxon>Sordariomycetes</taxon>
        <taxon>Xylariomycetidae</taxon>
        <taxon>Xylariales</taxon>
        <taxon>Hypoxylaceae</taxon>
        <taxon>Hypoxylon</taxon>
    </lineage>
</organism>
<reference evidence="1 2" key="1">
    <citation type="journal article" date="2022" name="New Phytol.">
        <title>Ecological generalism drives hyperdiversity of secondary metabolite gene clusters in xylarialean endophytes.</title>
        <authorList>
            <person name="Franco M.E.E."/>
            <person name="Wisecaver J.H."/>
            <person name="Arnold A.E."/>
            <person name="Ju Y.M."/>
            <person name="Slot J.C."/>
            <person name="Ahrendt S."/>
            <person name="Moore L.P."/>
            <person name="Eastman K.E."/>
            <person name="Scott K."/>
            <person name="Konkel Z."/>
            <person name="Mondo S.J."/>
            <person name="Kuo A."/>
            <person name="Hayes R.D."/>
            <person name="Haridas S."/>
            <person name="Andreopoulos B."/>
            <person name="Riley R."/>
            <person name="LaButti K."/>
            <person name="Pangilinan J."/>
            <person name="Lipzen A."/>
            <person name="Amirebrahimi M."/>
            <person name="Yan J."/>
            <person name="Adam C."/>
            <person name="Keymanesh K."/>
            <person name="Ng V."/>
            <person name="Louie K."/>
            <person name="Northen T."/>
            <person name="Drula E."/>
            <person name="Henrissat B."/>
            <person name="Hsieh H.M."/>
            <person name="Youens-Clark K."/>
            <person name="Lutzoni F."/>
            <person name="Miadlikowska J."/>
            <person name="Eastwood D.C."/>
            <person name="Hamelin R.C."/>
            <person name="Grigoriev I.V."/>
            <person name="U'Ren J.M."/>
        </authorList>
    </citation>
    <scope>NUCLEOTIDE SEQUENCE [LARGE SCALE GENOMIC DNA]</scope>
    <source>
        <strain evidence="1 2">CBS 119005</strain>
    </source>
</reference>
<evidence type="ECO:0000313" key="1">
    <source>
        <dbReference type="EMBL" id="KAI4863909.1"/>
    </source>
</evidence>
<accession>A0ACB9YY20</accession>
<dbReference type="Proteomes" id="UP001497700">
    <property type="component" value="Unassembled WGS sequence"/>
</dbReference>
<sequence length="905" mass="100132">MAQVSSATEPVAANYKPGTGTGTGQGQNGILTAADLDDIREYQKVIQFRDTIVSGKHPRIKVSKPVTVAVNVNPQQSDSLATERVAPSSSSTSTHTHALQYAPNLNTLQMDNMQSFKANSQQPAVVVATTGSTGSTSAAPTTFPRPLGSGKTGANHVSHDNPQGYKAQLQRRRQIIEEEIKVRDGKASPKTSQHSDLPGFDLSDILAKALTLVQATAPQPHLNSSNGTNLSDSGDSFDNNTFYTSSLNTPDTRPSPRVQNTASQDVQVQDATASLHQHQRDAYAPKQNNTPQPRPMPTLSYQTDLSRSAQPIQVTSSSQQAQLNNGSLPAPIHDHAVYPSKASREGDLMTQSRHIREVEAQVISSDSAAPSRSDNSGNTDSDQPADFGRYHAQHQHRLLPSAHFRQRGSPLVRAHDLSPLAPQPAHVSPLATARHPPMPEPEISILPGAPAQVTALRQERAVVISPESSPQGDKGGKKRNKKNKNKRKAETRAPDIPESPDIKPEPRSPSPLSAPQFTRPQKRLRSDTRPEQELAYGEPRIERPVSVLHREQYPAVHVQAERPSYGLEVIDDPYTQVRQSVAPASQRLDRAVYEERRPDGAAIQYVRRVQSPYGYATPFGAPLRSASYSVNPQYREVPTYQRDGRMSARPYVDRARSRSPVVVERRSPVMAPPAPPPARIIVDQYGREYIDPPRASTVARQSVVPAPRPSEREIVYERVPMRAPSRMPAETFEEDGIVYRRASPTYAPRRVITQPEYGVDYRSYRERDYSVQPLGPPGQDYAPIRGAPERRVAEDVSRDYLPRATSVRPAEALPYYGGLGTVRPEVPPRQYAASVHPEVRAAPAIREFSVRPAERDVPGREFSVRPVERYYDRPHADEEVTYIERPRAAQQEIIYADNSRRQVYQ</sequence>
<name>A0ACB9YY20_9PEZI</name>